<dbReference type="GO" id="GO:0008289">
    <property type="term" value="F:lipid binding"/>
    <property type="evidence" value="ECO:0007669"/>
    <property type="project" value="UniProtKB-KW"/>
</dbReference>
<dbReference type="PROSITE" id="PS50866">
    <property type="entry name" value="GOLD"/>
    <property type="match status" value="1"/>
</dbReference>
<feature type="domain" description="CRAL-TRIO" evidence="11">
    <location>
        <begin position="282"/>
        <end position="457"/>
    </location>
</feature>
<evidence type="ECO:0000256" key="4">
    <source>
        <dbReference type="ARBA" id="ARBA00022448"/>
    </source>
</evidence>
<evidence type="ECO:0000256" key="5">
    <source>
        <dbReference type="ARBA" id="ARBA00022490"/>
    </source>
</evidence>
<keyword evidence="9" id="KW-0131">Cell cycle</keyword>
<keyword evidence="8" id="KW-0472">Membrane</keyword>
<dbReference type="PRINTS" id="PR00180">
    <property type="entry name" value="CRETINALDHBP"/>
</dbReference>
<dbReference type="InterPro" id="IPR001251">
    <property type="entry name" value="CRAL-TRIO_dom"/>
</dbReference>
<dbReference type="GO" id="GO:0005737">
    <property type="term" value="C:cytoplasm"/>
    <property type="evidence" value="ECO:0007669"/>
    <property type="project" value="UniProtKB-SubCell"/>
</dbReference>
<evidence type="ECO:0000256" key="2">
    <source>
        <dbReference type="ARBA" id="ARBA00004496"/>
    </source>
</evidence>
<feature type="compositionally biased region" description="Basic and acidic residues" evidence="10">
    <location>
        <begin position="93"/>
        <end position="103"/>
    </location>
</feature>
<protein>
    <submittedName>
        <fullName evidence="13">TSA: Wollemia nobilis Ref_Wollemi_Transcript_19020_2505 transcribed RNA sequence</fullName>
    </submittedName>
</protein>
<dbReference type="CDD" id="cd00170">
    <property type="entry name" value="SEC14"/>
    <property type="match status" value="1"/>
</dbReference>
<dbReference type="GO" id="GO:0016020">
    <property type="term" value="C:membrane"/>
    <property type="evidence" value="ECO:0007669"/>
    <property type="project" value="UniProtKB-SubCell"/>
</dbReference>
<feature type="region of interest" description="Disordered" evidence="10">
    <location>
        <begin position="81"/>
        <end position="173"/>
    </location>
</feature>
<evidence type="ECO:0000256" key="7">
    <source>
        <dbReference type="ARBA" id="ARBA00023121"/>
    </source>
</evidence>
<dbReference type="Gene3D" id="3.40.525.10">
    <property type="entry name" value="CRAL-TRIO lipid binding domain"/>
    <property type="match status" value="1"/>
</dbReference>
<dbReference type="Pfam" id="PF25099">
    <property type="entry name" value="GOLD_PATL1_C"/>
    <property type="match status" value="1"/>
</dbReference>
<comment type="similarity">
    <text evidence="3">Belongs to the patellin family.</text>
</comment>
<dbReference type="PANTHER" id="PTHR45932:SF17">
    <property type="entry name" value="CELLULAR RETINALDEHYDE-BINDING_TRIPLE FUNCTION DOMAIN-CONTAINING PROTEIN"/>
    <property type="match status" value="1"/>
</dbReference>
<dbReference type="InterPro" id="IPR036598">
    <property type="entry name" value="GOLD_dom_sf"/>
</dbReference>
<evidence type="ECO:0000256" key="1">
    <source>
        <dbReference type="ARBA" id="ARBA00004370"/>
    </source>
</evidence>
<dbReference type="PROSITE" id="PS50191">
    <property type="entry name" value="CRAL_TRIO"/>
    <property type="match status" value="1"/>
</dbReference>
<dbReference type="SUPFAM" id="SSF52087">
    <property type="entry name" value="CRAL/TRIO domain"/>
    <property type="match status" value="1"/>
</dbReference>
<evidence type="ECO:0000256" key="6">
    <source>
        <dbReference type="ARBA" id="ARBA00022618"/>
    </source>
</evidence>
<dbReference type="Pfam" id="PF00650">
    <property type="entry name" value="CRAL_TRIO"/>
    <property type="match status" value="1"/>
</dbReference>
<dbReference type="EMBL" id="GCHU01018897">
    <property type="protein sequence ID" value="JAG86108.1"/>
    <property type="molecule type" value="Transcribed_RNA"/>
</dbReference>
<dbReference type="PANTHER" id="PTHR45932">
    <property type="entry name" value="PATELLIN-1"/>
    <property type="match status" value="1"/>
</dbReference>
<evidence type="ECO:0000256" key="3">
    <source>
        <dbReference type="ARBA" id="ARBA00007155"/>
    </source>
</evidence>
<dbReference type="SMART" id="SM00516">
    <property type="entry name" value="SEC14"/>
    <property type="match status" value="1"/>
</dbReference>
<sequence>MAATAESTPVPIPAPVPEAPKPEAPSAPPASEEPEATKPAEPPADTASLENASFKEESNFVSDLKDHEKKALQELKVRVEEAFKNNEFVEPPPKPEEPPKTEEPSAAEEAPAAEEPPKAEEQVPSDEKPVETKEEPKAVIAEIETAPPQAITEETKKEEAPVSEGKPQTPETVGPAAEVVAEPPVAAAAAAKEPEPAEGVAATVVEEVKPEPAADAEAADSAPPEEIFLWGVPLMPSKGDERTDVILLKFLRARDFKVTEAFTMLKNTVLWRKKFGADAILEEEFGNELDGVAYMHGVDKEGHPVCYNVYGMFQDKELYQKTFGDEAKRDKFLRWRVQHLEKSIQLLDFSPGGISSMVQITDFKNSPGLGKWEIRQATNKAVALLQDNYPEFVAKKIFINVPWWYLALNTMISPFITQRTKSKFVAARPARVSETLFKYISPEYVPVQYGGLSRENDTEFTAAEGGVSEQIVKAGAKQTVEIPTTEVGGTVLWDLSVQGWEVSYGAEFVPSAESGYTVIIQKTRKFLPSEDPVRSSYKIGEPGKVVLTIDNTSSKRKKILYRSKFKSA</sequence>
<keyword evidence="4" id="KW-0813">Transport</keyword>
<reference evidence="13" key="1">
    <citation type="submission" date="2015-02" db="EMBL/GenBank/DDBJ databases">
        <title>A transcriptome of Wollemia nobilis - a relic of Gondwana.</title>
        <authorList>
            <person name="Chia J.Y."/>
            <person name="Leong Y.S."/>
            <person name="Abdul Karim S."/>
            <person name="Wan Azmi N."/>
            <person name="Hercus R."/>
            <person name="Croft L."/>
        </authorList>
    </citation>
    <scope>NUCLEOTIDE SEQUENCE</scope>
    <source>
        <strain evidence="13">MaeBrown</strain>
        <tissue evidence="13">Leaf</tissue>
    </source>
</reference>
<feature type="domain" description="GOLD" evidence="12">
    <location>
        <begin position="433"/>
        <end position="565"/>
    </location>
</feature>
<evidence type="ECO:0000256" key="9">
    <source>
        <dbReference type="ARBA" id="ARBA00023306"/>
    </source>
</evidence>
<evidence type="ECO:0000256" key="10">
    <source>
        <dbReference type="SAM" id="MobiDB-lite"/>
    </source>
</evidence>
<feature type="compositionally biased region" description="Basic and acidic residues" evidence="10">
    <location>
        <begin position="115"/>
        <end position="137"/>
    </location>
</feature>
<evidence type="ECO:0000259" key="11">
    <source>
        <dbReference type="PROSITE" id="PS50191"/>
    </source>
</evidence>
<evidence type="ECO:0000256" key="8">
    <source>
        <dbReference type="ARBA" id="ARBA00023136"/>
    </source>
</evidence>
<dbReference type="Pfam" id="PF03765">
    <property type="entry name" value="CRAL_TRIO_N"/>
    <property type="match status" value="1"/>
</dbReference>
<dbReference type="InterPro" id="IPR009038">
    <property type="entry name" value="GOLD_dom"/>
</dbReference>
<name>A0A0C9S5J2_9CONI</name>
<dbReference type="InterPro" id="IPR044834">
    <property type="entry name" value="PATL"/>
</dbReference>
<organism evidence="13">
    <name type="scientific">Wollemia nobilis</name>
    <dbReference type="NCBI Taxonomy" id="56998"/>
    <lineage>
        <taxon>Eukaryota</taxon>
        <taxon>Viridiplantae</taxon>
        <taxon>Streptophyta</taxon>
        <taxon>Embryophyta</taxon>
        <taxon>Tracheophyta</taxon>
        <taxon>Spermatophyta</taxon>
        <taxon>Pinopsida</taxon>
        <taxon>Pinidae</taxon>
        <taxon>Conifers II</taxon>
        <taxon>Araucariales</taxon>
        <taxon>Araucariaceae</taxon>
        <taxon>Wollemia</taxon>
    </lineage>
</organism>
<dbReference type="InterPro" id="IPR036273">
    <property type="entry name" value="CRAL/TRIO_N_dom_sf"/>
</dbReference>
<feature type="region of interest" description="Disordered" evidence="10">
    <location>
        <begin position="1"/>
        <end position="66"/>
    </location>
</feature>
<dbReference type="SMART" id="SM01100">
    <property type="entry name" value="CRAL_TRIO_N"/>
    <property type="match status" value="1"/>
</dbReference>
<feature type="compositionally biased region" description="Basic and acidic residues" evidence="10">
    <location>
        <begin position="53"/>
        <end position="66"/>
    </location>
</feature>
<dbReference type="InterPro" id="IPR036865">
    <property type="entry name" value="CRAL-TRIO_dom_sf"/>
</dbReference>
<feature type="compositionally biased region" description="Pro residues" evidence="10">
    <location>
        <begin position="10"/>
        <end position="28"/>
    </location>
</feature>
<dbReference type="AlphaFoldDB" id="A0A0C9S5J2"/>
<comment type="subcellular location">
    <subcellularLocation>
        <location evidence="2">Cytoplasm</location>
    </subcellularLocation>
    <subcellularLocation>
        <location evidence="1">Membrane</location>
    </subcellularLocation>
</comment>
<evidence type="ECO:0000313" key="13">
    <source>
        <dbReference type="EMBL" id="JAG86108.1"/>
    </source>
</evidence>
<dbReference type="SUPFAM" id="SSF101576">
    <property type="entry name" value="Supernatant protein factor (SPF), C-terminal domain"/>
    <property type="match status" value="1"/>
</dbReference>
<dbReference type="Gene3D" id="2.60.120.680">
    <property type="entry name" value="GOLD domain"/>
    <property type="match status" value="1"/>
</dbReference>
<dbReference type="InterPro" id="IPR011074">
    <property type="entry name" value="CRAL/TRIO_N_dom"/>
</dbReference>
<keyword evidence="5" id="KW-0963">Cytoplasm</keyword>
<evidence type="ECO:0000259" key="12">
    <source>
        <dbReference type="PROSITE" id="PS50866"/>
    </source>
</evidence>
<keyword evidence="7" id="KW-0446">Lipid-binding</keyword>
<dbReference type="InterPro" id="IPR056794">
    <property type="entry name" value="PATL1-6_C_GOLD"/>
</dbReference>
<proteinExistence type="inferred from homology"/>
<dbReference type="GO" id="GO:0051301">
    <property type="term" value="P:cell division"/>
    <property type="evidence" value="ECO:0007669"/>
    <property type="project" value="UniProtKB-KW"/>
</dbReference>
<accession>A0A0C9S5J2</accession>
<dbReference type="SUPFAM" id="SSF46938">
    <property type="entry name" value="CRAL/TRIO N-terminal domain"/>
    <property type="match status" value="1"/>
</dbReference>
<keyword evidence="6" id="KW-0132">Cell division</keyword>